<evidence type="ECO:0000313" key="1">
    <source>
        <dbReference type="EMBL" id="MBX40403.1"/>
    </source>
</evidence>
<protein>
    <submittedName>
        <fullName evidence="1">Uncharacterized protein</fullName>
    </submittedName>
</protein>
<dbReference type="AlphaFoldDB" id="A0A2P2ND45"/>
<organism evidence="1">
    <name type="scientific">Rhizophora mucronata</name>
    <name type="common">Asiatic mangrove</name>
    <dbReference type="NCBI Taxonomy" id="61149"/>
    <lineage>
        <taxon>Eukaryota</taxon>
        <taxon>Viridiplantae</taxon>
        <taxon>Streptophyta</taxon>
        <taxon>Embryophyta</taxon>
        <taxon>Tracheophyta</taxon>
        <taxon>Spermatophyta</taxon>
        <taxon>Magnoliopsida</taxon>
        <taxon>eudicotyledons</taxon>
        <taxon>Gunneridae</taxon>
        <taxon>Pentapetalae</taxon>
        <taxon>rosids</taxon>
        <taxon>fabids</taxon>
        <taxon>Malpighiales</taxon>
        <taxon>Rhizophoraceae</taxon>
        <taxon>Rhizophora</taxon>
    </lineage>
</organism>
<dbReference type="EMBL" id="GGEC01059919">
    <property type="protein sequence ID" value="MBX40403.1"/>
    <property type="molecule type" value="Transcribed_RNA"/>
</dbReference>
<sequence length="31" mass="3601">MEPLGRSKDLVIVMFNSMCRILLSQQPKIPR</sequence>
<name>A0A2P2ND45_RHIMU</name>
<proteinExistence type="predicted"/>
<reference evidence="1" key="1">
    <citation type="submission" date="2018-02" db="EMBL/GenBank/DDBJ databases">
        <title>Rhizophora mucronata_Transcriptome.</title>
        <authorList>
            <person name="Meera S.P."/>
            <person name="Sreeshan A."/>
            <person name="Augustine A."/>
        </authorList>
    </citation>
    <scope>NUCLEOTIDE SEQUENCE</scope>
    <source>
        <tissue evidence="1">Leaf</tissue>
    </source>
</reference>
<accession>A0A2P2ND45</accession>